<protein>
    <submittedName>
        <fullName evidence="1">Uncharacterized protein</fullName>
    </submittedName>
</protein>
<evidence type="ECO:0000313" key="1">
    <source>
        <dbReference type="EMBL" id="SDL48833.1"/>
    </source>
</evidence>
<name>A0A1G9KHI2_STREI</name>
<dbReference type="Proteomes" id="UP000183162">
    <property type="component" value="Unassembled WGS sequence"/>
</dbReference>
<reference evidence="1 2" key="1">
    <citation type="submission" date="2016-10" db="EMBL/GenBank/DDBJ databases">
        <authorList>
            <person name="de Groot N.N."/>
        </authorList>
    </citation>
    <scope>NUCLEOTIDE SEQUENCE [LARGE SCALE GENOMIC DNA]</scope>
    <source>
        <strain evidence="1 2">Sb09</strain>
    </source>
</reference>
<dbReference type="InterPro" id="IPR046242">
    <property type="entry name" value="DUF6275"/>
</dbReference>
<gene>
    <name evidence="1" type="ORF">SAMN05216400_0827</name>
</gene>
<proteinExistence type="predicted"/>
<organism evidence="1 2">
    <name type="scientific">Streptococcus equinus</name>
    <name type="common">Streptococcus bovis</name>
    <dbReference type="NCBI Taxonomy" id="1335"/>
    <lineage>
        <taxon>Bacteria</taxon>
        <taxon>Bacillati</taxon>
        <taxon>Bacillota</taxon>
        <taxon>Bacilli</taxon>
        <taxon>Lactobacillales</taxon>
        <taxon>Streptococcaceae</taxon>
        <taxon>Streptococcus</taxon>
    </lineage>
</organism>
<evidence type="ECO:0000313" key="2">
    <source>
        <dbReference type="Proteomes" id="UP000183162"/>
    </source>
</evidence>
<sequence>MKEELIKMTQADFETYAKNTISEHLELEPNDVYMVWFNYTLGNAKGMFSFDSKKAYPMSNPNAKLPDYVEVTYNSEKHEFYFDWYTKERQEVTHVAFEIPGLTDEI</sequence>
<dbReference type="Pfam" id="PF19791">
    <property type="entry name" value="DUF6275"/>
    <property type="match status" value="1"/>
</dbReference>
<dbReference type="RefSeq" id="WP_081341054.1">
    <property type="nucleotide sequence ID" value="NZ_FNGX01000002.1"/>
</dbReference>
<accession>A0A1G9KHI2</accession>
<dbReference type="EMBL" id="FNGX01000002">
    <property type="protein sequence ID" value="SDL48833.1"/>
    <property type="molecule type" value="Genomic_DNA"/>
</dbReference>
<dbReference type="AlphaFoldDB" id="A0A1G9KHI2"/>